<dbReference type="InterPro" id="IPR012337">
    <property type="entry name" value="RNaseH-like_sf"/>
</dbReference>
<gene>
    <name evidence="2" type="ORF">RFULGI_LOCUS17351</name>
</gene>
<feature type="domain" description="HAT C-terminal dimerisation" evidence="1">
    <location>
        <begin position="51"/>
        <end position="108"/>
    </location>
</feature>
<dbReference type="OrthoDB" id="2438156at2759"/>
<dbReference type="Proteomes" id="UP000789396">
    <property type="component" value="Unassembled WGS sequence"/>
</dbReference>
<evidence type="ECO:0000259" key="1">
    <source>
        <dbReference type="Pfam" id="PF05699"/>
    </source>
</evidence>
<protein>
    <submittedName>
        <fullName evidence="2">15304_t:CDS:1</fullName>
    </submittedName>
</protein>
<dbReference type="Pfam" id="PF05699">
    <property type="entry name" value="Dimer_Tnp_hAT"/>
    <property type="match status" value="1"/>
</dbReference>
<evidence type="ECO:0000313" key="2">
    <source>
        <dbReference type="EMBL" id="CAG8797143.1"/>
    </source>
</evidence>
<dbReference type="GO" id="GO:0046983">
    <property type="term" value="F:protein dimerization activity"/>
    <property type="evidence" value="ECO:0007669"/>
    <property type="project" value="InterPro"/>
</dbReference>
<comment type="caution">
    <text evidence="2">The sequence shown here is derived from an EMBL/GenBank/DDBJ whole genome shotgun (WGS) entry which is preliminary data.</text>
</comment>
<dbReference type="SUPFAM" id="SSF53098">
    <property type="entry name" value="Ribonuclease H-like"/>
    <property type="match status" value="1"/>
</dbReference>
<feature type="non-terminal residue" evidence="2">
    <location>
        <position position="1"/>
    </location>
</feature>
<reference evidence="2" key="1">
    <citation type="submission" date="2021-06" db="EMBL/GenBank/DDBJ databases">
        <authorList>
            <person name="Kallberg Y."/>
            <person name="Tangrot J."/>
            <person name="Rosling A."/>
        </authorList>
    </citation>
    <scope>NUCLEOTIDE SEQUENCE</scope>
    <source>
        <strain evidence="2">IN212</strain>
    </source>
</reference>
<accession>A0A9N9P2N4</accession>
<name>A0A9N9P2N4_9GLOM</name>
<dbReference type="AlphaFoldDB" id="A0A9N9P2N4"/>
<dbReference type="EMBL" id="CAJVPZ010067480">
    <property type="protein sequence ID" value="CAG8797143.1"/>
    <property type="molecule type" value="Genomic_DNA"/>
</dbReference>
<proteinExistence type="predicted"/>
<dbReference type="InterPro" id="IPR008906">
    <property type="entry name" value="HATC_C_dom"/>
</dbReference>
<keyword evidence="3" id="KW-1185">Reference proteome</keyword>
<evidence type="ECO:0000313" key="3">
    <source>
        <dbReference type="Proteomes" id="UP000789396"/>
    </source>
</evidence>
<organism evidence="2 3">
    <name type="scientific">Racocetra fulgida</name>
    <dbReference type="NCBI Taxonomy" id="60492"/>
    <lineage>
        <taxon>Eukaryota</taxon>
        <taxon>Fungi</taxon>
        <taxon>Fungi incertae sedis</taxon>
        <taxon>Mucoromycota</taxon>
        <taxon>Glomeromycotina</taxon>
        <taxon>Glomeromycetes</taxon>
        <taxon>Diversisporales</taxon>
        <taxon>Gigasporaceae</taxon>
        <taxon>Racocetra</taxon>
    </lineage>
</organism>
<sequence>NKYKELSYNLCISPLTPEVSINLINQNKENDTFTNMWASGQKIIQVEKDEVSQYINLPEALENDNPLAWWNDYKKTFSILSSLACDYFGVSAISVLSERLFSDTGAYISAR</sequence>